<feature type="region of interest" description="Disordered" evidence="1">
    <location>
        <begin position="18"/>
        <end position="54"/>
    </location>
</feature>
<keyword evidence="3" id="KW-1185">Reference proteome</keyword>
<evidence type="ECO:0000313" key="2">
    <source>
        <dbReference type="EMBL" id="PUU74632.1"/>
    </source>
</evidence>
<dbReference type="AlphaFoldDB" id="A0A2T6ZGM7"/>
<sequence length="150" mass="16823">MPFFSYFYRTNIIEKETSPSSVSSLHASENTPCTDPKHIPGEGLPERQSGSMPDCMKEHAPGEGIDLEHRANSLMKHVFGEGVDPECMRNAMEEYTLDRGISLERKRDLVRALAPGICINSECMSKLNDRLCAWRMDCAQASEDSDKEIP</sequence>
<comment type="caution">
    <text evidence="2">The sequence shown here is derived from an EMBL/GenBank/DDBJ whole genome shotgun (WGS) entry which is preliminary data.</text>
</comment>
<protein>
    <submittedName>
        <fullName evidence="2">Uncharacterized protein</fullName>
    </submittedName>
</protein>
<accession>A0A2T6ZGM7</accession>
<dbReference type="Proteomes" id="UP000244722">
    <property type="component" value="Unassembled WGS sequence"/>
</dbReference>
<evidence type="ECO:0000256" key="1">
    <source>
        <dbReference type="SAM" id="MobiDB-lite"/>
    </source>
</evidence>
<organism evidence="2 3">
    <name type="scientific">Tuber borchii</name>
    <name type="common">White truffle</name>
    <dbReference type="NCBI Taxonomy" id="42251"/>
    <lineage>
        <taxon>Eukaryota</taxon>
        <taxon>Fungi</taxon>
        <taxon>Dikarya</taxon>
        <taxon>Ascomycota</taxon>
        <taxon>Pezizomycotina</taxon>
        <taxon>Pezizomycetes</taxon>
        <taxon>Pezizales</taxon>
        <taxon>Tuberaceae</taxon>
        <taxon>Tuber</taxon>
    </lineage>
</organism>
<dbReference type="EMBL" id="NESQ01000286">
    <property type="protein sequence ID" value="PUU74632.1"/>
    <property type="molecule type" value="Genomic_DNA"/>
</dbReference>
<feature type="compositionally biased region" description="Polar residues" evidence="1">
    <location>
        <begin position="18"/>
        <end position="33"/>
    </location>
</feature>
<proteinExistence type="predicted"/>
<name>A0A2T6ZGM7_TUBBO</name>
<reference evidence="2 3" key="1">
    <citation type="submission" date="2017-04" db="EMBL/GenBank/DDBJ databases">
        <title>Draft genome sequence of Tuber borchii Vittad., a whitish edible truffle.</title>
        <authorList>
            <consortium name="DOE Joint Genome Institute"/>
            <person name="Murat C."/>
            <person name="Kuo A."/>
            <person name="Barry K.W."/>
            <person name="Clum A."/>
            <person name="Dockter R.B."/>
            <person name="Fauchery L."/>
            <person name="Iotti M."/>
            <person name="Kohler A."/>
            <person name="Labutti K."/>
            <person name="Lindquist E.A."/>
            <person name="Lipzen A."/>
            <person name="Ohm R.A."/>
            <person name="Wang M."/>
            <person name="Grigoriev I.V."/>
            <person name="Zambonelli A."/>
            <person name="Martin F.M."/>
        </authorList>
    </citation>
    <scope>NUCLEOTIDE SEQUENCE [LARGE SCALE GENOMIC DNA]</scope>
    <source>
        <strain evidence="2 3">Tbo3840</strain>
    </source>
</reference>
<evidence type="ECO:0000313" key="3">
    <source>
        <dbReference type="Proteomes" id="UP000244722"/>
    </source>
</evidence>
<gene>
    <name evidence="2" type="ORF">B9Z19DRAFT_1092345</name>
</gene>